<feature type="repeat" description="Cell wall-binding" evidence="2">
    <location>
        <begin position="67"/>
        <end position="86"/>
    </location>
</feature>
<dbReference type="SUPFAM" id="SSF69360">
    <property type="entry name" value="Cell wall binding repeat"/>
    <property type="match status" value="2"/>
</dbReference>
<feature type="domain" description="Metallo-beta-lactamase" evidence="3">
    <location>
        <begin position="425"/>
        <end position="663"/>
    </location>
</feature>
<dbReference type="Pfam" id="PF01473">
    <property type="entry name" value="Choline_bind_1"/>
    <property type="match status" value="7"/>
</dbReference>
<dbReference type="CDD" id="cd07731">
    <property type="entry name" value="ComA-like_MBL-fold"/>
    <property type="match status" value="1"/>
</dbReference>
<evidence type="ECO:0000313" key="5">
    <source>
        <dbReference type="Proteomes" id="UP000264883"/>
    </source>
</evidence>
<accession>A0A343JA54</accession>
<dbReference type="InterPro" id="IPR018337">
    <property type="entry name" value="Cell_wall/Cho-bd_repeat"/>
</dbReference>
<feature type="repeat" description="Cell wall-binding" evidence="2">
    <location>
        <begin position="87"/>
        <end position="106"/>
    </location>
</feature>
<organism evidence="4 5">
    <name type="scientific">Clostridium isatidis</name>
    <dbReference type="NCBI Taxonomy" id="182773"/>
    <lineage>
        <taxon>Bacteria</taxon>
        <taxon>Bacillati</taxon>
        <taxon>Bacillota</taxon>
        <taxon>Clostridia</taxon>
        <taxon>Eubacteriales</taxon>
        <taxon>Clostridiaceae</taxon>
        <taxon>Clostridium</taxon>
    </lineage>
</organism>
<name>A0A343JA54_9CLOT</name>
<evidence type="ECO:0000256" key="2">
    <source>
        <dbReference type="PROSITE-ProRule" id="PRU00591"/>
    </source>
</evidence>
<sequence length="711" mass="83592">MNKSIKGLVNLGLISLLFINLKVVDIPANEQDEQAAVNSNITEKMTQTGWNYIDGNWYYIDSSGKLATGWKYWNKAWYYLNADGKMATGWIEENGNRYYLNSSGIMVTDWNYIDNNWYYFDPSGTMAKGWRYWNKAWYYMYPDGKMATGWIEENGNRYYLSSSGAMVTGWKYMDNNWYYFDPSGTMAKGWRYWSKNWYYMHPDGRMAIGFINDGNADYYINSSGIMLTGWVYLNNSWYYFEPSGMMAKGWRYWNKNWYYMHSDGRMATGFVNDGNADYYLEPSGVMVTGWRYMNNSWYYFEPSGMMAKGWRYWNKNWYLMDNEGKMLSGWNKVDGKWYYLEPNGIMATGWRYFNGEWYYLESNGIRATNKWLTINGVKYWFNGQGIMADKEAIISGESYNFDSNGRYLGKLKNKPYLFVEVLKTGDSDSIYIELPTGEDILIDGGEVWHGDYLVNYLKTRNLAEEDGVEDIDYVINTHPHSDHIAGFIKVFENFKVNKFYYPYDIEMKRYEGFEGAESIENQGYNINCMNYCYQFYEKVLNLAEEKQVEIYDTTPNTYIDPYNILKFVHPDKIYKQNYLDKAPEDIIGTDYCSFNNDSAVIFVDYYDFEMLITGDIHKEAERDIINFGLIPGTKVDVLKVAHHGYNTSSSEEFINAIRPSIGVVTRSKVMHNSPSVKEANDILAKYNVDLLETWRENIKIYANDRDWNVEY</sequence>
<dbReference type="PANTHER" id="PTHR30619:SF1">
    <property type="entry name" value="RECOMBINATION PROTEIN 2"/>
    <property type="match status" value="1"/>
</dbReference>
<dbReference type="EMBL" id="CP016786">
    <property type="protein sequence ID" value="ASW42412.1"/>
    <property type="molecule type" value="Genomic_DNA"/>
</dbReference>
<evidence type="ECO:0000259" key="3">
    <source>
        <dbReference type="Pfam" id="PF00753"/>
    </source>
</evidence>
<feature type="repeat" description="Cell wall-binding" evidence="2">
    <location>
        <begin position="107"/>
        <end position="126"/>
    </location>
</feature>
<dbReference type="Gene3D" id="2.10.270.10">
    <property type="entry name" value="Cholin Binding"/>
    <property type="match status" value="6"/>
</dbReference>
<dbReference type="RefSeq" id="WP_119864546.1">
    <property type="nucleotide sequence ID" value="NZ_CP016786.1"/>
</dbReference>
<feature type="repeat" description="Cell wall-binding" evidence="2">
    <location>
        <begin position="167"/>
        <end position="186"/>
    </location>
</feature>
<dbReference type="InterPro" id="IPR001279">
    <property type="entry name" value="Metallo-B-lactamas"/>
</dbReference>
<dbReference type="OrthoDB" id="9761531at2"/>
<reference evidence="4 5" key="1">
    <citation type="submission" date="2016-08" db="EMBL/GenBank/DDBJ databases">
        <title>Complete Genome Sequence Of The Indigo Reducing Clostridium isatidis DSM15098.</title>
        <authorList>
            <person name="Little G.T."/>
            <person name="Minton N.P."/>
        </authorList>
    </citation>
    <scope>NUCLEOTIDE SEQUENCE [LARGE SCALE GENOMIC DNA]</scope>
    <source>
        <strain evidence="4 5">DSM 15098</strain>
    </source>
</reference>
<feature type="repeat" description="Cell wall-binding" evidence="2">
    <location>
        <begin position="147"/>
        <end position="166"/>
    </location>
</feature>
<dbReference type="Proteomes" id="UP000264883">
    <property type="component" value="Chromosome"/>
</dbReference>
<feature type="repeat" description="Cell wall-binding" evidence="2">
    <location>
        <begin position="247"/>
        <end position="266"/>
    </location>
</feature>
<gene>
    <name evidence="4" type="ORF">BEN51_02610</name>
</gene>
<dbReference type="InterPro" id="IPR052159">
    <property type="entry name" value="Competence_DNA_uptake"/>
</dbReference>
<protein>
    <recommendedName>
        <fullName evidence="3">Metallo-beta-lactamase domain-containing protein</fullName>
    </recommendedName>
</protein>
<dbReference type="KEGG" id="cia:BEN51_02610"/>
<proteinExistence type="predicted"/>
<keyword evidence="5" id="KW-1185">Reference proteome</keyword>
<dbReference type="Gene3D" id="3.60.15.10">
    <property type="entry name" value="Ribonuclease Z/Hydroxyacylglutathione hydrolase-like"/>
    <property type="match status" value="1"/>
</dbReference>
<dbReference type="AlphaFoldDB" id="A0A343JA54"/>
<dbReference type="Pfam" id="PF19127">
    <property type="entry name" value="Choline_bind_3"/>
    <property type="match status" value="4"/>
</dbReference>
<feature type="repeat" description="Cell wall-binding" evidence="2">
    <location>
        <begin position="347"/>
        <end position="366"/>
    </location>
</feature>
<evidence type="ECO:0000313" key="4">
    <source>
        <dbReference type="EMBL" id="ASW42412.1"/>
    </source>
</evidence>
<feature type="repeat" description="Cell wall-binding" evidence="2">
    <location>
        <begin position="227"/>
        <end position="246"/>
    </location>
</feature>
<dbReference type="SUPFAM" id="SSF56281">
    <property type="entry name" value="Metallo-hydrolase/oxidoreductase"/>
    <property type="match status" value="1"/>
</dbReference>
<dbReference type="PROSITE" id="PS51170">
    <property type="entry name" value="CW"/>
    <property type="match status" value="11"/>
</dbReference>
<feature type="repeat" description="Cell wall-binding" evidence="2">
    <location>
        <begin position="327"/>
        <end position="346"/>
    </location>
</feature>
<dbReference type="InterPro" id="IPR036866">
    <property type="entry name" value="RibonucZ/Hydroxyglut_hydro"/>
</dbReference>
<feature type="repeat" description="Cell wall-binding" evidence="2">
    <location>
        <begin position="47"/>
        <end position="66"/>
    </location>
</feature>
<evidence type="ECO:0000256" key="1">
    <source>
        <dbReference type="ARBA" id="ARBA00022737"/>
    </source>
</evidence>
<feature type="repeat" description="Cell wall-binding" evidence="2">
    <location>
        <begin position="287"/>
        <end position="306"/>
    </location>
</feature>
<dbReference type="PANTHER" id="PTHR30619">
    <property type="entry name" value="DNA INTERNALIZATION/COMPETENCE PROTEIN COMEC/REC2"/>
    <property type="match status" value="1"/>
</dbReference>
<dbReference type="InterPro" id="IPR035681">
    <property type="entry name" value="ComA-like_MBL"/>
</dbReference>
<keyword evidence="1" id="KW-0677">Repeat</keyword>
<dbReference type="Pfam" id="PF00753">
    <property type="entry name" value="Lactamase_B"/>
    <property type="match status" value="1"/>
</dbReference>